<dbReference type="Pfam" id="PF00015">
    <property type="entry name" value="MCPsignal"/>
    <property type="match status" value="1"/>
</dbReference>
<feature type="transmembrane region" description="Helical" evidence="4">
    <location>
        <begin position="329"/>
        <end position="351"/>
    </location>
</feature>
<sequence length="710" mass="79481">MKKGKSKLSWFMKIKIRDNKEKPDKVKVKAKAIVKAKGRGFFNHIKNKLILSFMILVCLIVILGIVSYNLAAANSIKNYEQSTSQTINMVGDYINLGMDSIKDLSIQYLADDDLGKYFKGAYSEDSLRYNDAYKSISKEITSRKLSDKFIQSIHIISPKAEVITTGNTSLSGDELFQGLLETKEGAILNEDHNKELWISEGSYLDEVLELKKSDYVLRYMRSFVNFKGFIIVDLKSKAILDIYSKLNYSDNCYFGFISEDGSELMYPDDKNIQMRAAMNKDINLDNNGYYYTYYKGQNYLFCYSKVGTTGAMVTALIPKSEMVKQISEIRIITIAVVLLASVIALLITFFMSRGIGDTISLLIKKLNLAADGDLTVNLETKRKDEFADLINSVSQMLNNNRKLIKNVSEISTKVEKSAGIVEDISMQFISETKNISSSITEIEIGMQQQADDSTECLTQMDELSMKIDTVYGNTTEVGQIAAKTQLNLDRNITIMNELKSKTKDTNEITEQIINDIQELEHTSIAIRTVIDVLDSIADQTNLLSLNASIEAARAGEAGRGFSVVAEEIRKLAEQSSKASNEIRNMIDDTQARVKTVVTSSNIAKETISQQEIAVLNTLDVFDSMNQDVNLFIDKIKDIMKYIQIIQSNKKTVLSAVQNISAIIEETVASSEEVNNVVEVQLDSANNLNDAFNELDSYATELNQSIGAFKF</sequence>
<dbReference type="PANTHER" id="PTHR32089:SF112">
    <property type="entry name" value="LYSOZYME-LIKE PROTEIN-RELATED"/>
    <property type="match status" value="1"/>
</dbReference>
<comment type="similarity">
    <text evidence="2">Belongs to the methyl-accepting chemotaxis (MCP) protein family.</text>
</comment>
<dbReference type="GO" id="GO:0007165">
    <property type="term" value="P:signal transduction"/>
    <property type="evidence" value="ECO:0007669"/>
    <property type="project" value="UniProtKB-KW"/>
</dbReference>
<dbReference type="RefSeq" id="WP_123609638.1">
    <property type="nucleotide sequence ID" value="NZ_RJVG01000006.1"/>
</dbReference>
<accession>A0A3N1XL00</accession>
<feature type="transmembrane region" description="Helical" evidence="4">
    <location>
        <begin position="49"/>
        <end position="71"/>
    </location>
</feature>
<dbReference type="Proteomes" id="UP000273083">
    <property type="component" value="Unassembled WGS sequence"/>
</dbReference>
<dbReference type="SMART" id="SM00283">
    <property type="entry name" value="MA"/>
    <property type="match status" value="1"/>
</dbReference>
<evidence type="ECO:0000256" key="2">
    <source>
        <dbReference type="ARBA" id="ARBA00029447"/>
    </source>
</evidence>
<evidence type="ECO:0000259" key="5">
    <source>
        <dbReference type="PROSITE" id="PS50111"/>
    </source>
</evidence>
<protein>
    <submittedName>
        <fullName evidence="7">Methyl-accepting chemotaxis protein</fullName>
    </submittedName>
</protein>
<gene>
    <name evidence="7" type="ORF">EDD66_10686</name>
</gene>
<dbReference type="PROSITE" id="PS50111">
    <property type="entry name" value="CHEMOTAXIS_TRANSDUC_2"/>
    <property type="match status" value="1"/>
</dbReference>
<dbReference type="Gene3D" id="1.10.287.950">
    <property type="entry name" value="Methyl-accepting chemotaxis protein"/>
    <property type="match status" value="1"/>
</dbReference>
<evidence type="ECO:0000313" key="7">
    <source>
        <dbReference type="EMBL" id="ROR27389.1"/>
    </source>
</evidence>
<dbReference type="CDD" id="cd06225">
    <property type="entry name" value="HAMP"/>
    <property type="match status" value="1"/>
</dbReference>
<feature type="domain" description="HAMP" evidence="6">
    <location>
        <begin position="353"/>
        <end position="405"/>
    </location>
</feature>
<dbReference type="SUPFAM" id="SSF58104">
    <property type="entry name" value="Methyl-accepting chemotaxis protein (MCP) signaling domain"/>
    <property type="match status" value="1"/>
</dbReference>
<dbReference type="Gene3D" id="6.10.340.10">
    <property type="match status" value="1"/>
</dbReference>
<evidence type="ECO:0000313" key="8">
    <source>
        <dbReference type="Proteomes" id="UP000273083"/>
    </source>
</evidence>
<evidence type="ECO:0000256" key="4">
    <source>
        <dbReference type="SAM" id="Phobius"/>
    </source>
</evidence>
<organism evidence="7 8">
    <name type="scientific">Mobilisporobacter senegalensis</name>
    <dbReference type="NCBI Taxonomy" id="1329262"/>
    <lineage>
        <taxon>Bacteria</taxon>
        <taxon>Bacillati</taxon>
        <taxon>Bacillota</taxon>
        <taxon>Clostridia</taxon>
        <taxon>Lachnospirales</taxon>
        <taxon>Lachnospiraceae</taxon>
        <taxon>Mobilisporobacter</taxon>
    </lineage>
</organism>
<feature type="domain" description="Methyl-accepting transducer" evidence="5">
    <location>
        <begin position="424"/>
        <end position="674"/>
    </location>
</feature>
<evidence type="ECO:0000259" key="6">
    <source>
        <dbReference type="PROSITE" id="PS50885"/>
    </source>
</evidence>
<keyword evidence="4" id="KW-0812">Transmembrane</keyword>
<keyword evidence="4" id="KW-0472">Membrane</keyword>
<dbReference type="CDD" id="cd18774">
    <property type="entry name" value="PDC2_HK_sensor"/>
    <property type="match status" value="1"/>
</dbReference>
<dbReference type="PANTHER" id="PTHR32089">
    <property type="entry name" value="METHYL-ACCEPTING CHEMOTAXIS PROTEIN MCPB"/>
    <property type="match status" value="1"/>
</dbReference>
<dbReference type="GO" id="GO:0016020">
    <property type="term" value="C:membrane"/>
    <property type="evidence" value="ECO:0007669"/>
    <property type="project" value="InterPro"/>
</dbReference>
<keyword evidence="1 3" id="KW-0807">Transducer</keyword>
<keyword evidence="8" id="KW-1185">Reference proteome</keyword>
<dbReference type="InterPro" id="IPR003660">
    <property type="entry name" value="HAMP_dom"/>
</dbReference>
<dbReference type="EMBL" id="RJVG01000006">
    <property type="protein sequence ID" value="ROR27389.1"/>
    <property type="molecule type" value="Genomic_DNA"/>
</dbReference>
<reference evidence="7 8" key="1">
    <citation type="submission" date="2018-11" db="EMBL/GenBank/DDBJ databases">
        <title>Genomic Encyclopedia of Type Strains, Phase IV (KMG-IV): sequencing the most valuable type-strain genomes for metagenomic binning, comparative biology and taxonomic classification.</title>
        <authorList>
            <person name="Goeker M."/>
        </authorList>
    </citation>
    <scope>NUCLEOTIDE SEQUENCE [LARGE SCALE GENOMIC DNA]</scope>
    <source>
        <strain evidence="7 8">DSM 26537</strain>
    </source>
</reference>
<proteinExistence type="inferred from homology"/>
<name>A0A3N1XL00_9FIRM</name>
<dbReference type="InterPro" id="IPR004089">
    <property type="entry name" value="MCPsignal_dom"/>
</dbReference>
<evidence type="ECO:0000256" key="3">
    <source>
        <dbReference type="PROSITE-ProRule" id="PRU00284"/>
    </source>
</evidence>
<evidence type="ECO:0000256" key="1">
    <source>
        <dbReference type="ARBA" id="ARBA00023224"/>
    </source>
</evidence>
<comment type="caution">
    <text evidence="7">The sequence shown here is derived from an EMBL/GenBank/DDBJ whole genome shotgun (WGS) entry which is preliminary data.</text>
</comment>
<dbReference type="AlphaFoldDB" id="A0A3N1XL00"/>
<dbReference type="PROSITE" id="PS50885">
    <property type="entry name" value="HAMP"/>
    <property type="match status" value="1"/>
</dbReference>
<keyword evidence="4" id="KW-1133">Transmembrane helix</keyword>